<evidence type="ECO:0000259" key="8">
    <source>
        <dbReference type="PROSITE" id="PS50280"/>
    </source>
</evidence>
<evidence type="ECO:0000313" key="10">
    <source>
        <dbReference type="Proteomes" id="UP000245884"/>
    </source>
</evidence>
<keyword evidence="10" id="KW-1185">Reference proteome</keyword>
<dbReference type="AlphaFoldDB" id="A0A316UMT2"/>
<keyword evidence="6" id="KW-0479">Metal-binding</keyword>
<proteinExistence type="predicted"/>
<dbReference type="GeneID" id="37029636"/>
<dbReference type="InterPro" id="IPR050973">
    <property type="entry name" value="H3K9_Histone-Lys_N-MTase"/>
</dbReference>
<keyword evidence="3" id="KW-0489">Methyltransferase</keyword>
<dbReference type="GO" id="GO:0046872">
    <property type="term" value="F:metal ion binding"/>
    <property type="evidence" value="ECO:0007669"/>
    <property type="project" value="UniProtKB-KW"/>
</dbReference>
<dbReference type="PANTHER" id="PTHR46223:SF3">
    <property type="entry name" value="HISTONE-LYSINE N-METHYLTRANSFERASE SET-23"/>
    <property type="match status" value="1"/>
</dbReference>
<dbReference type="EMBL" id="KZ819671">
    <property type="protein sequence ID" value="PWN26576.1"/>
    <property type="molecule type" value="Genomic_DNA"/>
</dbReference>
<keyword evidence="7" id="KW-0862">Zinc</keyword>
<dbReference type="GO" id="GO:0005694">
    <property type="term" value="C:chromosome"/>
    <property type="evidence" value="ECO:0007669"/>
    <property type="project" value="UniProtKB-SubCell"/>
</dbReference>
<dbReference type="GO" id="GO:0008168">
    <property type="term" value="F:methyltransferase activity"/>
    <property type="evidence" value="ECO:0007669"/>
    <property type="project" value="UniProtKB-KW"/>
</dbReference>
<gene>
    <name evidence="9" type="ORF">BDZ90DRAFT_254001</name>
</gene>
<dbReference type="InterPro" id="IPR001214">
    <property type="entry name" value="SET_dom"/>
</dbReference>
<dbReference type="PROSITE" id="PS50280">
    <property type="entry name" value="SET"/>
    <property type="match status" value="1"/>
</dbReference>
<keyword evidence="5" id="KW-0949">S-adenosyl-L-methionine</keyword>
<sequence length="165" mass="18367">MAYGEDGRLKPECLGFNALSIFECTDACGCSEDCPNRVAQKGRKVPLEIFKTQKCGWGLRARNFIPAGTFITAYGGELCTNDEADQRGKPHEADPLPLARPPRQSYLSVDAGLYGNIARFLNHSCSPNLNQEYVWLSSDLDFARPRACFFTNRDVAAGEELRFSY</sequence>
<dbReference type="RefSeq" id="XP_025361188.1">
    <property type="nucleotide sequence ID" value="XM_025507813.1"/>
</dbReference>
<name>A0A316UMT2_9BASI</name>
<dbReference type="SUPFAM" id="SSF82199">
    <property type="entry name" value="SET domain"/>
    <property type="match status" value="1"/>
</dbReference>
<evidence type="ECO:0000256" key="6">
    <source>
        <dbReference type="ARBA" id="ARBA00022723"/>
    </source>
</evidence>
<evidence type="ECO:0000256" key="5">
    <source>
        <dbReference type="ARBA" id="ARBA00022691"/>
    </source>
</evidence>
<dbReference type="Pfam" id="PF00856">
    <property type="entry name" value="SET"/>
    <property type="match status" value="1"/>
</dbReference>
<dbReference type="OrthoDB" id="308383at2759"/>
<organism evidence="9 10">
    <name type="scientific">Jaminaea rosea</name>
    <dbReference type="NCBI Taxonomy" id="1569628"/>
    <lineage>
        <taxon>Eukaryota</taxon>
        <taxon>Fungi</taxon>
        <taxon>Dikarya</taxon>
        <taxon>Basidiomycota</taxon>
        <taxon>Ustilaginomycotina</taxon>
        <taxon>Exobasidiomycetes</taxon>
        <taxon>Microstromatales</taxon>
        <taxon>Microstromatales incertae sedis</taxon>
        <taxon>Jaminaea</taxon>
    </lineage>
</organism>
<reference evidence="9 10" key="1">
    <citation type="journal article" date="2018" name="Mol. Biol. Evol.">
        <title>Broad Genomic Sampling Reveals a Smut Pathogenic Ancestry of the Fungal Clade Ustilaginomycotina.</title>
        <authorList>
            <person name="Kijpornyongpan T."/>
            <person name="Mondo S.J."/>
            <person name="Barry K."/>
            <person name="Sandor L."/>
            <person name="Lee J."/>
            <person name="Lipzen A."/>
            <person name="Pangilinan J."/>
            <person name="LaButti K."/>
            <person name="Hainaut M."/>
            <person name="Henrissat B."/>
            <person name="Grigoriev I.V."/>
            <person name="Spatafora J.W."/>
            <person name="Aime M.C."/>
        </authorList>
    </citation>
    <scope>NUCLEOTIDE SEQUENCE [LARGE SCALE GENOMIC DNA]</scope>
    <source>
        <strain evidence="9 10">MCA 5214</strain>
    </source>
</reference>
<dbReference type="InterPro" id="IPR046341">
    <property type="entry name" value="SET_dom_sf"/>
</dbReference>
<feature type="non-terminal residue" evidence="9">
    <location>
        <position position="165"/>
    </location>
</feature>
<feature type="domain" description="SET" evidence="8">
    <location>
        <begin position="45"/>
        <end position="165"/>
    </location>
</feature>
<evidence type="ECO:0000256" key="3">
    <source>
        <dbReference type="ARBA" id="ARBA00022603"/>
    </source>
</evidence>
<evidence type="ECO:0000256" key="4">
    <source>
        <dbReference type="ARBA" id="ARBA00022679"/>
    </source>
</evidence>
<dbReference type="SMART" id="SM00317">
    <property type="entry name" value="SET"/>
    <property type="match status" value="1"/>
</dbReference>
<evidence type="ECO:0000256" key="2">
    <source>
        <dbReference type="ARBA" id="ARBA00022454"/>
    </source>
</evidence>
<evidence type="ECO:0000256" key="1">
    <source>
        <dbReference type="ARBA" id="ARBA00004286"/>
    </source>
</evidence>
<dbReference type="Gene3D" id="2.170.270.10">
    <property type="entry name" value="SET domain"/>
    <property type="match status" value="1"/>
</dbReference>
<evidence type="ECO:0000256" key="7">
    <source>
        <dbReference type="ARBA" id="ARBA00022833"/>
    </source>
</evidence>
<dbReference type="GO" id="GO:0032259">
    <property type="term" value="P:methylation"/>
    <property type="evidence" value="ECO:0007669"/>
    <property type="project" value="UniProtKB-KW"/>
</dbReference>
<keyword evidence="4" id="KW-0808">Transferase</keyword>
<evidence type="ECO:0000313" key="9">
    <source>
        <dbReference type="EMBL" id="PWN26576.1"/>
    </source>
</evidence>
<dbReference type="PANTHER" id="PTHR46223">
    <property type="entry name" value="HISTONE-LYSINE N-METHYLTRANSFERASE SUV39H"/>
    <property type="match status" value="1"/>
</dbReference>
<keyword evidence="2" id="KW-0158">Chromosome</keyword>
<dbReference type="Proteomes" id="UP000245884">
    <property type="component" value="Unassembled WGS sequence"/>
</dbReference>
<protein>
    <submittedName>
        <fullName evidence="9">SET domain-containing protein</fullName>
    </submittedName>
</protein>
<dbReference type="STRING" id="1569628.A0A316UMT2"/>
<accession>A0A316UMT2</accession>
<comment type="subcellular location">
    <subcellularLocation>
        <location evidence="1">Chromosome</location>
    </subcellularLocation>
</comment>